<dbReference type="EMBL" id="ML987191">
    <property type="protein sequence ID" value="KAF2252863.1"/>
    <property type="molecule type" value="Genomic_DNA"/>
</dbReference>
<evidence type="ECO:0000313" key="3">
    <source>
        <dbReference type="Proteomes" id="UP000800094"/>
    </source>
</evidence>
<name>A0A6A6IUK5_9PLEO</name>
<proteinExistence type="predicted"/>
<dbReference type="OrthoDB" id="10003767at2759"/>
<dbReference type="Proteomes" id="UP000800094">
    <property type="component" value="Unassembled WGS sequence"/>
</dbReference>
<keyword evidence="3" id="KW-1185">Reference proteome</keyword>
<organism evidence="2 3">
    <name type="scientific">Trematosphaeria pertusa</name>
    <dbReference type="NCBI Taxonomy" id="390896"/>
    <lineage>
        <taxon>Eukaryota</taxon>
        <taxon>Fungi</taxon>
        <taxon>Dikarya</taxon>
        <taxon>Ascomycota</taxon>
        <taxon>Pezizomycotina</taxon>
        <taxon>Dothideomycetes</taxon>
        <taxon>Pleosporomycetidae</taxon>
        <taxon>Pleosporales</taxon>
        <taxon>Massarineae</taxon>
        <taxon>Trematosphaeriaceae</taxon>
        <taxon>Trematosphaeria</taxon>
    </lineage>
</organism>
<reference evidence="2" key="1">
    <citation type="journal article" date="2020" name="Stud. Mycol.">
        <title>101 Dothideomycetes genomes: a test case for predicting lifestyles and emergence of pathogens.</title>
        <authorList>
            <person name="Haridas S."/>
            <person name="Albert R."/>
            <person name="Binder M."/>
            <person name="Bloem J."/>
            <person name="Labutti K."/>
            <person name="Salamov A."/>
            <person name="Andreopoulos B."/>
            <person name="Baker S."/>
            <person name="Barry K."/>
            <person name="Bills G."/>
            <person name="Bluhm B."/>
            <person name="Cannon C."/>
            <person name="Castanera R."/>
            <person name="Culley D."/>
            <person name="Daum C."/>
            <person name="Ezra D."/>
            <person name="Gonzalez J."/>
            <person name="Henrissat B."/>
            <person name="Kuo A."/>
            <person name="Liang C."/>
            <person name="Lipzen A."/>
            <person name="Lutzoni F."/>
            <person name="Magnuson J."/>
            <person name="Mondo S."/>
            <person name="Nolan M."/>
            <person name="Ohm R."/>
            <person name="Pangilinan J."/>
            <person name="Park H.-J."/>
            <person name="Ramirez L."/>
            <person name="Alfaro M."/>
            <person name="Sun H."/>
            <person name="Tritt A."/>
            <person name="Yoshinaga Y."/>
            <person name="Zwiers L.-H."/>
            <person name="Turgeon B."/>
            <person name="Goodwin S."/>
            <person name="Spatafora J."/>
            <person name="Crous P."/>
            <person name="Grigoriev I."/>
        </authorList>
    </citation>
    <scope>NUCLEOTIDE SEQUENCE</scope>
    <source>
        <strain evidence="2">CBS 122368</strain>
    </source>
</reference>
<evidence type="ECO:0000259" key="1">
    <source>
        <dbReference type="Pfam" id="PF01636"/>
    </source>
</evidence>
<feature type="non-terminal residue" evidence="2">
    <location>
        <position position="415"/>
    </location>
</feature>
<sequence length="415" mass="47891">SDTVSETSTLEYEQEAFETFKYKVMALLLEIYPSRKAEDIVIERMKGGGFNRVIGITLYPLQQKKSFFSSKRLHTFLPKRFVARQTHERKNGEQFVLRTPRFHPIGMDYHVATLEYARRCVPYPVPSVIAYDMTEGNALGKGYMIQRRLPGQSLEDLWPSLNFLQKKSAVRELINILFSLQGVTNRAAGIASRSNLPLDLDNGIVKLDTFAIPQLGATNPKFQKPNTAPSSQQTTKEFLVSMCNRWKEYEHAIYKNFFQDEIWDGFIRMTEQLDELGFLPDDEPFYLSHLDFQLRNLLAEITNESHITISGILDWDSAAFVPKFVSYRAPFFLWNDEDFSEHDESAALTIPSDVEKHAFKDVFESMVGPEFLKYAYGQEYILARRMFHVLQSGVSSNWEIDSAKEIIAQFEKLHP</sequence>
<evidence type="ECO:0000313" key="2">
    <source>
        <dbReference type="EMBL" id="KAF2252863.1"/>
    </source>
</evidence>
<feature type="non-terminal residue" evidence="2">
    <location>
        <position position="1"/>
    </location>
</feature>
<protein>
    <recommendedName>
        <fullName evidence="1">Aminoglycoside phosphotransferase domain-containing protein</fullName>
    </recommendedName>
</protein>
<dbReference type="SUPFAM" id="SSF56112">
    <property type="entry name" value="Protein kinase-like (PK-like)"/>
    <property type="match status" value="1"/>
</dbReference>
<accession>A0A6A6IUK5</accession>
<feature type="domain" description="Aminoglycoside phosphotransferase" evidence="1">
    <location>
        <begin position="90"/>
        <end position="318"/>
    </location>
</feature>
<dbReference type="RefSeq" id="XP_033687867.1">
    <property type="nucleotide sequence ID" value="XM_033822839.1"/>
</dbReference>
<dbReference type="PANTHER" id="PTHR21310:SF56">
    <property type="entry name" value="AMINOGLYCOSIDE PHOSPHOTRANSFERASE DOMAIN-CONTAINING PROTEIN"/>
    <property type="match status" value="1"/>
</dbReference>
<dbReference type="InterPro" id="IPR011009">
    <property type="entry name" value="Kinase-like_dom_sf"/>
</dbReference>
<dbReference type="GeneID" id="54576169"/>
<dbReference type="Pfam" id="PF01636">
    <property type="entry name" value="APH"/>
    <property type="match status" value="1"/>
</dbReference>
<dbReference type="PANTHER" id="PTHR21310">
    <property type="entry name" value="AMINOGLYCOSIDE PHOSPHOTRANSFERASE-RELATED-RELATED"/>
    <property type="match status" value="1"/>
</dbReference>
<gene>
    <name evidence="2" type="ORF">BU26DRAFT_404320</name>
</gene>
<dbReference type="InterPro" id="IPR002575">
    <property type="entry name" value="Aminoglycoside_PTrfase"/>
</dbReference>
<dbReference type="AlphaFoldDB" id="A0A6A6IUK5"/>
<dbReference type="InterPro" id="IPR051678">
    <property type="entry name" value="AGP_Transferase"/>
</dbReference>